<dbReference type="InterPro" id="IPR041373">
    <property type="entry name" value="RT_RNaseH"/>
</dbReference>
<dbReference type="PANTHER" id="PTHR37984:SF8">
    <property type="entry name" value="CCHC-TYPE DOMAIN-CONTAINING PROTEIN"/>
    <property type="match status" value="1"/>
</dbReference>
<dbReference type="SUPFAM" id="SSF56672">
    <property type="entry name" value="DNA/RNA polymerases"/>
    <property type="match status" value="1"/>
</dbReference>
<feature type="domain" description="Reverse transcriptase RNase H-like" evidence="8">
    <location>
        <begin position="2"/>
        <end position="48"/>
    </location>
</feature>
<evidence type="ECO:0000313" key="9">
    <source>
        <dbReference type="EMBL" id="KAJ8887822.1"/>
    </source>
</evidence>
<evidence type="ECO:0000256" key="6">
    <source>
        <dbReference type="ARBA" id="ARBA00022918"/>
    </source>
</evidence>
<evidence type="ECO:0000256" key="3">
    <source>
        <dbReference type="ARBA" id="ARBA00022722"/>
    </source>
</evidence>
<evidence type="ECO:0000256" key="7">
    <source>
        <dbReference type="SAM" id="Phobius"/>
    </source>
</evidence>
<gene>
    <name evidence="9" type="ORF">PR048_014040</name>
</gene>
<keyword evidence="7" id="KW-0472">Membrane</keyword>
<evidence type="ECO:0000256" key="5">
    <source>
        <dbReference type="ARBA" id="ARBA00022801"/>
    </source>
</evidence>
<evidence type="ECO:0000256" key="2">
    <source>
        <dbReference type="ARBA" id="ARBA00022695"/>
    </source>
</evidence>
<dbReference type="InterPro" id="IPR043502">
    <property type="entry name" value="DNA/RNA_pol_sf"/>
</dbReference>
<proteinExistence type="predicted"/>
<protein>
    <recommendedName>
        <fullName evidence="8">Reverse transcriptase RNase H-like domain-containing protein</fullName>
    </recommendedName>
</protein>
<keyword evidence="7" id="KW-0812">Transmembrane</keyword>
<evidence type="ECO:0000256" key="1">
    <source>
        <dbReference type="ARBA" id="ARBA00022679"/>
    </source>
</evidence>
<keyword evidence="5" id="KW-0378">Hydrolase</keyword>
<keyword evidence="4" id="KW-0255">Endonuclease</keyword>
<accession>A0ABQ9HTU8</accession>
<feature type="transmembrane region" description="Helical" evidence="7">
    <location>
        <begin position="57"/>
        <end position="75"/>
    </location>
</feature>
<dbReference type="InterPro" id="IPR050951">
    <property type="entry name" value="Retrovirus_Pol_polyprotein"/>
</dbReference>
<dbReference type="PANTHER" id="PTHR37984">
    <property type="entry name" value="PROTEIN CBG26694"/>
    <property type="match status" value="1"/>
</dbReference>
<dbReference type="Proteomes" id="UP001159363">
    <property type="component" value="Chromosome X"/>
</dbReference>
<keyword evidence="3" id="KW-0540">Nuclease</keyword>
<evidence type="ECO:0000313" key="10">
    <source>
        <dbReference type="Proteomes" id="UP001159363"/>
    </source>
</evidence>
<evidence type="ECO:0000259" key="8">
    <source>
        <dbReference type="Pfam" id="PF17917"/>
    </source>
</evidence>
<keyword evidence="7" id="KW-1133">Transmembrane helix</keyword>
<organism evidence="9 10">
    <name type="scientific">Dryococelus australis</name>
    <dbReference type="NCBI Taxonomy" id="614101"/>
    <lineage>
        <taxon>Eukaryota</taxon>
        <taxon>Metazoa</taxon>
        <taxon>Ecdysozoa</taxon>
        <taxon>Arthropoda</taxon>
        <taxon>Hexapoda</taxon>
        <taxon>Insecta</taxon>
        <taxon>Pterygota</taxon>
        <taxon>Neoptera</taxon>
        <taxon>Polyneoptera</taxon>
        <taxon>Phasmatodea</taxon>
        <taxon>Verophasmatodea</taxon>
        <taxon>Anareolatae</taxon>
        <taxon>Phasmatidae</taxon>
        <taxon>Eurycanthinae</taxon>
        <taxon>Dryococelus</taxon>
    </lineage>
</organism>
<reference evidence="9 10" key="1">
    <citation type="submission" date="2023-02" db="EMBL/GenBank/DDBJ databases">
        <title>LHISI_Scaffold_Assembly.</title>
        <authorList>
            <person name="Stuart O.P."/>
            <person name="Cleave R."/>
            <person name="Magrath M.J.L."/>
            <person name="Mikheyev A.S."/>
        </authorList>
    </citation>
    <scope>NUCLEOTIDE SEQUENCE [LARGE SCALE GENOMIC DNA]</scope>
    <source>
        <strain evidence="9">Daus_M_001</strain>
        <tissue evidence="9">Leg muscle</tissue>
    </source>
</reference>
<name>A0ABQ9HTU8_9NEOP</name>
<keyword evidence="6" id="KW-0695">RNA-directed DNA polymerase</keyword>
<keyword evidence="2" id="KW-0548">Nucleotidyltransferase</keyword>
<keyword evidence="10" id="KW-1185">Reference proteome</keyword>
<evidence type="ECO:0000256" key="4">
    <source>
        <dbReference type="ARBA" id="ARBA00022759"/>
    </source>
</evidence>
<dbReference type="Pfam" id="PF17917">
    <property type="entry name" value="RT_RNaseH"/>
    <property type="match status" value="1"/>
</dbReference>
<sequence length="177" mass="20882">MEKKWAQIEEELLAIVYATNTFHYYIYGHPVQVPRDRKPLVAVMNKQIKLLKYLLEVQYLLGKMMLIANLLPLAYNNEKVKMMKKCIPSNKVRKEFRRELASDSVFCIVVKLVKTGWPQKKSSVLPHCLTYWLFQNYLFFFVKDELLFLNYKIDVPENLRPKILNGSHEGHFGVVNT</sequence>
<comment type="caution">
    <text evidence="9">The sequence shown here is derived from an EMBL/GenBank/DDBJ whole genome shotgun (WGS) entry which is preliminary data.</text>
</comment>
<keyword evidence="1" id="KW-0808">Transferase</keyword>
<dbReference type="EMBL" id="JARBHB010000004">
    <property type="protein sequence ID" value="KAJ8887822.1"/>
    <property type="molecule type" value="Genomic_DNA"/>
</dbReference>